<keyword evidence="4" id="KW-0472">Membrane</keyword>
<accession>A0A146G366</accession>
<keyword evidence="7" id="KW-1185">Reference proteome</keyword>
<dbReference type="STRING" id="690879.TSACC_155"/>
<keyword evidence="4" id="KW-0812">Transmembrane</keyword>
<dbReference type="Pfam" id="PF25973">
    <property type="entry name" value="BSH_CzcB"/>
    <property type="match status" value="1"/>
</dbReference>
<feature type="coiled-coil region" evidence="3">
    <location>
        <begin position="229"/>
        <end position="256"/>
    </location>
</feature>
<evidence type="ECO:0000313" key="6">
    <source>
        <dbReference type="EMBL" id="GAT31507.1"/>
    </source>
</evidence>
<dbReference type="Gene3D" id="2.40.30.170">
    <property type="match status" value="1"/>
</dbReference>
<keyword evidence="2 3" id="KW-0175">Coiled coil</keyword>
<protein>
    <submittedName>
        <fullName evidence="6">Biotin-lipoyl like</fullName>
    </submittedName>
</protein>
<evidence type="ECO:0000256" key="2">
    <source>
        <dbReference type="ARBA" id="ARBA00023054"/>
    </source>
</evidence>
<comment type="subcellular location">
    <subcellularLocation>
        <location evidence="1">Cell envelope</location>
    </subcellularLocation>
</comment>
<dbReference type="Gene3D" id="2.40.50.100">
    <property type="match status" value="1"/>
</dbReference>
<evidence type="ECO:0000313" key="7">
    <source>
        <dbReference type="Proteomes" id="UP000076023"/>
    </source>
</evidence>
<dbReference type="InterPro" id="IPR050465">
    <property type="entry name" value="UPF0194_transport"/>
</dbReference>
<feature type="transmembrane region" description="Helical" evidence="4">
    <location>
        <begin position="39"/>
        <end position="60"/>
    </location>
</feature>
<dbReference type="PANTHER" id="PTHR32347">
    <property type="entry name" value="EFFLUX SYSTEM COMPONENT YKNX-RELATED"/>
    <property type="match status" value="1"/>
</dbReference>
<reference evidence="7" key="1">
    <citation type="journal article" date="2017" name="Genome Announc.">
        <title>Draft Genome Sequence of Terrimicrobium sacchariphilum NM-5T, a Facultative Anaerobic Soil Bacterium of the Class Spartobacteria.</title>
        <authorList>
            <person name="Qiu Y.L."/>
            <person name="Tourlousse D.M."/>
            <person name="Matsuura N."/>
            <person name="Ohashi A."/>
            <person name="Sekiguchi Y."/>
        </authorList>
    </citation>
    <scope>NUCLEOTIDE SEQUENCE [LARGE SCALE GENOMIC DNA]</scope>
    <source>
        <strain evidence="7">NM-5</strain>
    </source>
</reference>
<comment type="caution">
    <text evidence="6">The sequence shown here is derived from an EMBL/GenBank/DDBJ whole genome shotgun (WGS) entry which is preliminary data.</text>
</comment>
<dbReference type="PANTHER" id="PTHR32347:SF23">
    <property type="entry name" value="BLL5650 PROTEIN"/>
    <property type="match status" value="1"/>
</dbReference>
<proteinExistence type="predicted"/>
<dbReference type="Proteomes" id="UP000076023">
    <property type="component" value="Unassembled WGS sequence"/>
</dbReference>
<dbReference type="InterPro" id="IPR058647">
    <property type="entry name" value="BSH_CzcB-like"/>
</dbReference>
<gene>
    <name evidence="6" type="ORF">TSACC_155</name>
</gene>
<evidence type="ECO:0000256" key="4">
    <source>
        <dbReference type="SAM" id="Phobius"/>
    </source>
</evidence>
<dbReference type="RefSeq" id="WP_075077403.1">
    <property type="nucleotide sequence ID" value="NZ_BDCO01000001.1"/>
</dbReference>
<dbReference type="PRINTS" id="PR01490">
    <property type="entry name" value="RTXTOXIND"/>
</dbReference>
<evidence type="ECO:0000256" key="1">
    <source>
        <dbReference type="ARBA" id="ARBA00004196"/>
    </source>
</evidence>
<dbReference type="AlphaFoldDB" id="A0A146G366"/>
<feature type="domain" description="CzcB-like barrel-sandwich hybrid" evidence="5">
    <location>
        <begin position="79"/>
        <end position="286"/>
    </location>
</feature>
<dbReference type="OrthoDB" id="9810430at2"/>
<dbReference type="InParanoid" id="A0A146G366"/>
<dbReference type="SUPFAM" id="SSF111369">
    <property type="entry name" value="HlyD-like secretion proteins"/>
    <property type="match status" value="1"/>
</dbReference>
<sequence>MVVDEITSKRSDVRTKSPLCDDDYRLPLAKLPKAIPPRWMYTSMLWSIGVTVVLTAATLLSPMDEYVTAPGEVRPAEYAYVFSRAEGILETIDVKDGEKVRQGQVLARLDGWEIRKRIREIEADIAQTEAELAMSEAAQRKVTAAPVPAEFLFSAVEMERQKEIQGLQQDYLHRLNELQKTGAASGTELLNIRLQLIASESMLKRSQQAYDLFKGDYGAASQTEAAEKVRVTEARLAGLRSRLESAQSDLKRLEIIAPTDGNILTTARRFPGEKIAAGTALFKISDDNDKTELRLYATEDRVNLIQPGQLVRFRANNNPDRLAPLAIARVTEVARDRDLASEEDAADTNRLSTYRVKAAIEEAQYPLAVGATVEAEIVLERRPFWRLLLMKPQPTGSKL</sequence>
<evidence type="ECO:0000256" key="3">
    <source>
        <dbReference type="SAM" id="Coils"/>
    </source>
</evidence>
<dbReference type="GO" id="GO:0030313">
    <property type="term" value="C:cell envelope"/>
    <property type="evidence" value="ECO:0007669"/>
    <property type="project" value="UniProtKB-SubCell"/>
</dbReference>
<name>A0A146G366_TERSA</name>
<organism evidence="6 7">
    <name type="scientific">Terrimicrobium sacchariphilum</name>
    <dbReference type="NCBI Taxonomy" id="690879"/>
    <lineage>
        <taxon>Bacteria</taxon>
        <taxon>Pseudomonadati</taxon>
        <taxon>Verrucomicrobiota</taxon>
        <taxon>Terrimicrobiia</taxon>
        <taxon>Terrimicrobiales</taxon>
        <taxon>Terrimicrobiaceae</taxon>
        <taxon>Terrimicrobium</taxon>
    </lineage>
</organism>
<dbReference type="EMBL" id="BDCO01000001">
    <property type="protein sequence ID" value="GAT31507.1"/>
    <property type="molecule type" value="Genomic_DNA"/>
</dbReference>
<evidence type="ECO:0000259" key="5">
    <source>
        <dbReference type="Pfam" id="PF25973"/>
    </source>
</evidence>
<keyword evidence="4" id="KW-1133">Transmembrane helix</keyword>